<proteinExistence type="predicted"/>
<accession>A0A4R2Q957</accession>
<organism evidence="1 2">
    <name type="scientific">Tamaricihabitans halophyticus</name>
    <dbReference type="NCBI Taxonomy" id="1262583"/>
    <lineage>
        <taxon>Bacteria</taxon>
        <taxon>Bacillati</taxon>
        <taxon>Actinomycetota</taxon>
        <taxon>Actinomycetes</taxon>
        <taxon>Pseudonocardiales</taxon>
        <taxon>Pseudonocardiaceae</taxon>
        <taxon>Tamaricihabitans</taxon>
    </lineage>
</organism>
<keyword evidence="2" id="KW-1185">Reference proteome</keyword>
<dbReference type="RefSeq" id="WP_132880105.1">
    <property type="nucleotide sequence ID" value="NZ_SLXQ01000016.1"/>
</dbReference>
<evidence type="ECO:0008006" key="3">
    <source>
        <dbReference type="Google" id="ProtNLM"/>
    </source>
</evidence>
<dbReference type="Gene3D" id="3.40.50.300">
    <property type="entry name" value="P-loop containing nucleotide triphosphate hydrolases"/>
    <property type="match status" value="1"/>
</dbReference>
<dbReference type="OrthoDB" id="5186671at2"/>
<gene>
    <name evidence="1" type="ORF">EV191_11686</name>
</gene>
<evidence type="ECO:0000313" key="2">
    <source>
        <dbReference type="Proteomes" id="UP000294911"/>
    </source>
</evidence>
<evidence type="ECO:0000313" key="1">
    <source>
        <dbReference type="EMBL" id="TCP45443.1"/>
    </source>
</evidence>
<dbReference type="InterPro" id="IPR027417">
    <property type="entry name" value="P-loop_NTPase"/>
</dbReference>
<dbReference type="AlphaFoldDB" id="A0A4R2Q957"/>
<dbReference type="Proteomes" id="UP000294911">
    <property type="component" value="Unassembled WGS sequence"/>
</dbReference>
<comment type="caution">
    <text evidence="1">The sequence shown here is derived from an EMBL/GenBank/DDBJ whole genome shotgun (WGS) entry which is preliminary data.</text>
</comment>
<reference evidence="1 2" key="1">
    <citation type="submission" date="2019-03" db="EMBL/GenBank/DDBJ databases">
        <title>Genomic Encyclopedia of Type Strains, Phase IV (KMG-IV): sequencing the most valuable type-strain genomes for metagenomic binning, comparative biology and taxonomic classification.</title>
        <authorList>
            <person name="Goeker M."/>
        </authorList>
    </citation>
    <scope>NUCLEOTIDE SEQUENCE [LARGE SCALE GENOMIC DNA]</scope>
    <source>
        <strain evidence="1 2">DSM 45765</strain>
    </source>
</reference>
<name>A0A4R2Q957_9PSEU</name>
<dbReference type="EMBL" id="SLXQ01000016">
    <property type="protein sequence ID" value="TCP45443.1"/>
    <property type="molecule type" value="Genomic_DNA"/>
</dbReference>
<protein>
    <recommendedName>
        <fullName evidence="3">Uridine kinase</fullName>
    </recommendedName>
</protein>
<sequence>MRLRPITPERFVDELADTLAAGARERSRLRVAVDGAPAARPEELADTLVDPLRLRGIATVRVSAWDFQRPASVRLERGRTNPAARSADWVDAGALRREVLLPLGEDGNGYLLPALWDTTTDRSVRASRQPLPTPGVLLLDGELLLGRQLPFDHVVHLWLSHPALARKTPPDEHWALPAYQRYERTVNPLVVADTVLRVDEPRRPALRVATER</sequence>